<dbReference type="InterPro" id="IPR045076">
    <property type="entry name" value="MutS"/>
</dbReference>
<dbReference type="InterPro" id="IPR002625">
    <property type="entry name" value="Smr_dom"/>
</dbReference>
<dbReference type="PIRSF" id="PIRSF005814">
    <property type="entry name" value="MutS_YshD"/>
    <property type="match status" value="1"/>
</dbReference>
<feature type="binding site" evidence="9">
    <location>
        <begin position="355"/>
        <end position="362"/>
    </location>
    <ligand>
        <name>ATP</name>
        <dbReference type="ChEBI" id="CHEBI:30616"/>
    </ligand>
</feature>
<dbReference type="PROSITE" id="PS00486">
    <property type="entry name" value="DNA_MISMATCH_REPAIR_2"/>
    <property type="match status" value="1"/>
</dbReference>
<evidence type="ECO:0000256" key="6">
    <source>
        <dbReference type="ARBA" id="ARBA00022840"/>
    </source>
</evidence>
<organism evidence="12 13">
    <name type="scientific">Porphyromonas uenonis 60-3</name>
    <dbReference type="NCBI Taxonomy" id="596327"/>
    <lineage>
        <taxon>Bacteria</taxon>
        <taxon>Pseudomonadati</taxon>
        <taxon>Bacteroidota</taxon>
        <taxon>Bacteroidia</taxon>
        <taxon>Bacteroidales</taxon>
        <taxon>Porphyromonadaceae</taxon>
        <taxon>Porphyromonas</taxon>
    </lineage>
</organism>
<keyword evidence="7 9" id="KW-0694">RNA-binding</keyword>
<sequence>MPSDITYPSDYLDKVGYYDLLDLIASECHSSMGREMVGALTASTRPDAIRHRLERVREMRHLLNVTMELPTRRVADLRATLGTLRAEGSYLTEEELAQVAQAIVSYEAWSRLLTKVQDNGAGEVTPLYPSLSRLVVGSEGLQEIAQTILRKLDPHGRLVDNASPRLAELRLALQHEERAIAKLMRGLLTAAQAAGYVEEDAQATMRSGRPVLPVTAMHKRQIPGIVHDESATGKTLYIEPLEVVEANNRIRELESEEHREVIEILRQLTAPIRERRETLSQLYLSMGRIDAVCAIARFADEMHCSIPEVRNKPTIQWYQAINPILQHTLSQEGKSVVAQDILLRYPNERILVISGPNAGGKSVCLKTVGLLQYMLQSGIPIPVHPDSVAGVFNHLAIEIGDNQSMEDDLSTYSSHLKHMRAMSAACGANSLLLIDEFGAGTEPELGGAIAEGLLALFNEQRAWGVITTHYRNLKEYATTHKGIVNGAMLYDQKEMKPLYELSIGQPGSSFALEIARQQGLPRKVLEYATELVGEEVIQSERYVQDIVRDKQYWQRKRTEIEHREQKLERLLADYEARLSKLKEQRQDLLTQAQQEATQLLDQSRAQIERTIREIKESQAERQQTKEARQALSAYSEQLAQVDTLEQSGSVERELERLKRRKERKERKRKQGGAPERGAQSQSPVKLSVPKPPKEGDEVRVTTMNVVGVLSELSASSATVVVNGRIRITCKPNEIVRLGSERKEEQAQAAPQPARTTNVVEHLHERRLDFSDRLDVRGMRAAEAIQAVQYFLDDAISLGFNRVQILHGTGTGALRISIRELLDHYPGVSHYHDEDVRFGGAGITIVHLQE</sequence>
<evidence type="ECO:0000256" key="3">
    <source>
        <dbReference type="ARBA" id="ARBA00022741"/>
    </source>
</evidence>
<keyword evidence="8 9" id="KW-0238">DNA-binding</keyword>
<feature type="domain" description="Smr" evidence="11">
    <location>
        <begin position="773"/>
        <end position="848"/>
    </location>
</feature>
<dbReference type="Pfam" id="PF00488">
    <property type="entry name" value="MutS_V"/>
    <property type="match status" value="1"/>
</dbReference>
<dbReference type="Pfam" id="PF01713">
    <property type="entry name" value="Smr"/>
    <property type="match status" value="1"/>
</dbReference>
<dbReference type="SUPFAM" id="SSF52540">
    <property type="entry name" value="P-loop containing nucleoside triphosphate hydrolases"/>
    <property type="match status" value="1"/>
</dbReference>
<dbReference type="InterPro" id="IPR007696">
    <property type="entry name" value="DNA_mismatch_repair_MutS_core"/>
</dbReference>
<dbReference type="AlphaFoldDB" id="C2MAT4"/>
<dbReference type="CDD" id="cd06503">
    <property type="entry name" value="ATP-synt_Fo_b"/>
    <property type="match status" value="1"/>
</dbReference>
<evidence type="ECO:0000256" key="4">
    <source>
        <dbReference type="ARBA" id="ARBA00022759"/>
    </source>
</evidence>
<dbReference type="SMART" id="SM00533">
    <property type="entry name" value="MUTSd"/>
    <property type="match status" value="1"/>
</dbReference>
<dbReference type="PROSITE" id="PS50828">
    <property type="entry name" value="SMR"/>
    <property type="match status" value="1"/>
</dbReference>
<dbReference type="GO" id="GO:0030983">
    <property type="term" value="F:mismatched DNA binding"/>
    <property type="evidence" value="ECO:0007669"/>
    <property type="project" value="InterPro"/>
</dbReference>
<evidence type="ECO:0000256" key="9">
    <source>
        <dbReference type="HAMAP-Rule" id="MF_00092"/>
    </source>
</evidence>
<reference evidence="12 13" key="1">
    <citation type="submission" date="2009-04" db="EMBL/GenBank/DDBJ databases">
        <authorList>
            <person name="Sebastian Y."/>
            <person name="Madupu R."/>
            <person name="Durkin A.S."/>
            <person name="Torralba M."/>
            <person name="Methe B."/>
            <person name="Sutton G.G."/>
            <person name="Strausberg R.L."/>
            <person name="Nelson K.E."/>
        </authorList>
    </citation>
    <scope>NUCLEOTIDE SEQUENCE [LARGE SCALE GENOMIC DNA]</scope>
    <source>
        <strain evidence="12 13">60-3</strain>
    </source>
</reference>
<dbReference type="GO" id="GO:0016887">
    <property type="term" value="F:ATP hydrolysis activity"/>
    <property type="evidence" value="ECO:0007669"/>
    <property type="project" value="InterPro"/>
</dbReference>
<keyword evidence="3 9" id="KW-0547">Nucleotide-binding</keyword>
<proteinExistence type="inferred from homology"/>
<dbReference type="PANTHER" id="PTHR48466:SF2">
    <property type="entry name" value="OS10G0509000 PROTEIN"/>
    <property type="match status" value="1"/>
</dbReference>
<dbReference type="InterPro" id="IPR027417">
    <property type="entry name" value="P-loop_NTPase"/>
</dbReference>
<keyword evidence="13" id="KW-1185">Reference proteome</keyword>
<dbReference type="FunFam" id="3.30.1370.110:FF:000004">
    <property type="entry name" value="Endonuclease MutS2"/>
    <property type="match status" value="1"/>
</dbReference>
<keyword evidence="2 9" id="KW-0699">rRNA-binding</keyword>
<feature type="compositionally biased region" description="Basic residues" evidence="10">
    <location>
        <begin position="657"/>
        <end position="670"/>
    </location>
</feature>
<dbReference type="EMBL" id="ACLR01000116">
    <property type="protein sequence ID" value="EEK17170.1"/>
    <property type="molecule type" value="Genomic_DNA"/>
</dbReference>
<dbReference type="GO" id="GO:0004519">
    <property type="term" value="F:endonuclease activity"/>
    <property type="evidence" value="ECO:0007669"/>
    <property type="project" value="UniProtKB-UniRule"/>
</dbReference>
<comment type="subunit">
    <text evidence="9">Homodimer. Binds to stalled ribosomes, contacting rRNA.</text>
</comment>
<dbReference type="SMART" id="SM00463">
    <property type="entry name" value="SMR"/>
    <property type="match status" value="1"/>
</dbReference>
<keyword evidence="4 9" id="KW-0255">Endonuclease</keyword>
<keyword evidence="5 9" id="KW-0378">Hydrolase</keyword>
<comment type="caution">
    <text evidence="12">The sequence shown here is derived from an EMBL/GenBank/DDBJ whole genome shotgun (WGS) entry which is preliminary data.</text>
</comment>
<comment type="function">
    <text evidence="9">Endonuclease that is involved in the suppression of homologous recombination and thus may have a key role in the control of bacterial genetic diversity.</text>
</comment>
<evidence type="ECO:0000259" key="11">
    <source>
        <dbReference type="PROSITE" id="PS50828"/>
    </source>
</evidence>
<dbReference type="GO" id="GO:0045910">
    <property type="term" value="P:negative regulation of DNA recombination"/>
    <property type="evidence" value="ECO:0007669"/>
    <property type="project" value="InterPro"/>
</dbReference>
<evidence type="ECO:0000256" key="1">
    <source>
        <dbReference type="ARBA" id="ARBA00022722"/>
    </source>
</evidence>
<evidence type="ECO:0000256" key="2">
    <source>
        <dbReference type="ARBA" id="ARBA00022730"/>
    </source>
</evidence>
<evidence type="ECO:0000313" key="12">
    <source>
        <dbReference type="EMBL" id="EEK17170.1"/>
    </source>
</evidence>
<dbReference type="InterPro" id="IPR000432">
    <property type="entry name" value="DNA_mismatch_repair_MutS_C"/>
</dbReference>
<dbReference type="EC" id="3.1.-.-" evidence="9"/>
<comment type="similarity">
    <text evidence="9">Belongs to the DNA mismatch repair MutS family. MutS2 subfamily.</text>
</comment>
<dbReference type="SMART" id="SM00534">
    <property type="entry name" value="MUTSac"/>
    <property type="match status" value="1"/>
</dbReference>
<evidence type="ECO:0000256" key="7">
    <source>
        <dbReference type="ARBA" id="ARBA00022884"/>
    </source>
</evidence>
<dbReference type="SUPFAM" id="SSF48334">
    <property type="entry name" value="DNA repair protein MutS, domain III"/>
    <property type="match status" value="1"/>
</dbReference>
<dbReference type="InterPro" id="IPR036187">
    <property type="entry name" value="DNA_mismatch_repair_MutS_sf"/>
</dbReference>
<evidence type="ECO:0000256" key="10">
    <source>
        <dbReference type="SAM" id="MobiDB-lite"/>
    </source>
</evidence>
<dbReference type="NCBIfam" id="TIGR01069">
    <property type="entry name" value="mutS2"/>
    <property type="match status" value="1"/>
</dbReference>
<feature type="region of interest" description="Disordered" evidence="10">
    <location>
        <begin position="649"/>
        <end position="696"/>
    </location>
</feature>
<dbReference type="FunFam" id="3.40.50.300:FF:001531">
    <property type="entry name" value="Endonuclease MutS2"/>
    <property type="match status" value="1"/>
</dbReference>
<dbReference type="GO" id="GO:0019843">
    <property type="term" value="F:rRNA binding"/>
    <property type="evidence" value="ECO:0007669"/>
    <property type="project" value="UniProtKB-UniRule"/>
</dbReference>
<dbReference type="OrthoDB" id="9808166at2"/>
<gene>
    <name evidence="12" type="primary">mutS</name>
    <name evidence="9" type="synonym">mutS2</name>
    <name evidence="9" type="synonym">rqcU</name>
    <name evidence="12" type="ORF">PORUE0001_0784</name>
</gene>
<dbReference type="GO" id="GO:0006298">
    <property type="term" value="P:mismatch repair"/>
    <property type="evidence" value="ECO:0007669"/>
    <property type="project" value="InterPro"/>
</dbReference>
<accession>C2MAT4</accession>
<keyword evidence="6 9" id="KW-0067">ATP-binding</keyword>
<dbReference type="InterPro" id="IPR036063">
    <property type="entry name" value="Smr_dom_sf"/>
</dbReference>
<dbReference type="Proteomes" id="UP000003303">
    <property type="component" value="Unassembled WGS sequence"/>
</dbReference>
<dbReference type="GO" id="GO:0072344">
    <property type="term" value="P:rescue of stalled ribosome"/>
    <property type="evidence" value="ECO:0007669"/>
    <property type="project" value="UniProtKB-UniRule"/>
</dbReference>
<dbReference type="EC" id="3.6.4.-" evidence="9"/>
<dbReference type="GO" id="GO:0043023">
    <property type="term" value="F:ribosomal large subunit binding"/>
    <property type="evidence" value="ECO:0007669"/>
    <property type="project" value="UniProtKB-UniRule"/>
</dbReference>
<dbReference type="GO" id="GO:0140664">
    <property type="term" value="F:ATP-dependent DNA damage sensor activity"/>
    <property type="evidence" value="ECO:0007669"/>
    <property type="project" value="InterPro"/>
</dbReference>
<evidence type="ECO:0000256" key="5">
    <source>
        <dbReference type="ARBA" id="ARBA00022801"/>
    </source>
</evidence>
<evidence type="ECO:0000256" key="8">
    <source>
        <dbReference type="ARBA" id="ARBA00023125"/>
    </source>
</evidence>
<dbReference type="PANTHER" id="PTHR48466">
    <property type="entry name" value="OS10G0509000 PROTEIN-RELATED"/>
    <property type="match status" value="1"/>
</dbReference>
<dbReference type="Gene3D" id="3.40.50.300">
    <property type="entry name" value="P-loop containing nucleotide triphosphate hydrolases"/>
    <property type="match status" value="1"/>
</dbReference>
<protein>
    <recommendedName>
        <fullName evidence="9">Endonuclease MutS2</fullName>
        <ecNumber evidence="9">3.1.-.-</ecNumber>
    </recommendedName>
    <alternativeName>
        <fullName evidence="9">Ribosome-associated protein quality control-upstream factor</fullName>
        <shortName evidence="9">RQC-upstream factor</shortName>
        <shortName evidence="9">RqcU</shortName>
        <ecNumber evidence="9">3.6.4.-</ecNumber>
    </alternativeName>
</protein>
<name>C2MAT4_9PORP</name>
<dbReference type="InterPro" id="IPR005747">
    <property type="entry name" value="MutS2"/>
</dbReference>
<comment type="function">
    <text evidence="9">Acts as a ribosome collision sensor, splitting the ribosome into its 2 subunits. Detects stalled/collided 70S ribosomes which it binds and splits by an ATP-hydrolysis driven conformational change. Acts upstream of the ribosome quality control system (RQC), a ribosome-associated complex that mediates the extraction of incompletely synthesized nascent chains from stalled ribosomes and their subsequent degradation. Probably generates substrates for RQC.</text>
</comment>
<dbReference type="GO" id="GO:0005524">
    <property type="term" value="F:ATP binding"/>
    <property type="evidence" value="ECO:0007669"/>
    <property type="project" value="UniProtKB-UniRule"/>
</dbReference>
<keyword evidence="1 9" id="KW-0540">Nuclease</keyword>
<dbReference type="STRING" id="596327.PORUE0001_0784"/>
<dbReference type="HAMAP" id="MF_00092">
    <property type="entry name" value="MutS2"/>
    <property type="match status" value="1"/>
</dbReference>
<evidence type="ECO:0000313" key="13">
    <source>
        <dbReference type="Proteomes" id="UP000003303"/>
    </source>
</evidence>
<dbReference type="eggNOG" id="COG1193">
    <property type="taxonomic scope" value="Bacteria"/>
</dbReference>
<dbReference type="Gene3D" id="3.30.1370.110">
    <property type="match status" value="1"/>
</dbReference>
<dbReference type="SUPFAM" id="SSF160443">
    <property type="entry name" value="SMR domain-like"/>
    <property type="match status" value="1"/>
</dbReference>